<organism evidence="2 3">
    <name type="scientific">Burkholderia mayonis</name>
    <dbReference type="NCBI Taxonomy" id="1385591"/>
    <lineage>
        <taxon>Bacteria</taxon>
        <taxon>Pseudomonadati</taxon>
        <taxon>Pseudomonadota</taxon>
        <taxon>Betaproteobacteria</taxon>
        <taxon>Burkholderiales</taxon>
        <taxon>Burkholderiaceae</taxon>
        <taxon>Burkholderia</taxon>
        <taxon>pseudomallei group</taxon>
    </lineage>
</organism>
<evidence type="ECO:0000313" key="3">
    <source>
        <dbReference type="Proteomes" id="UP000067711"/>
    </source>
</evidence>
<name>A0A1B4FV53_9BURK</name>
<evidence type="ECO:0000256" key="1">
    <source>
        <dbReference type="SAM" id="Phobius"/>
    </source>
</evidence>
<keyword evidence="1" id="KW-0812">Transmembrane</keyword>
<gene>
    <name evidence="2" type="ORF">WS71_09780</name>
</gene>
<evidence type="ECO:0000313" key="2">
    <source>
        <dbReference type="EMBL" id="AOJ07568.1"/>
    </source>
</evidence>
<dbReference type="EMBL" id="CP013388">
    <property type="protein sequence ID" value="AOJ07568.1"/>
    <property type="molecule type" value="Genomic_DNA"/>
</dbReference>
<sequence length="59" mass="6162">MFISVPPTVYEGAVILSFTSTMAPPPNALAIASAFADVSVLAAAISVVFWSVMLFTARN</sequence>
<accession>A0A1B4FV53</accession>
<keyword evidence="1" id="KW-0472">Membrane</keyword>
<proteinExistence type="predicted"/>
<feature type="transmembrane region" description="Helical" evidence="1">
    <location>
        <begin position="28"/>
        <end position="55"/>
    </location>
</feature>
<dbReference type="AlphaFoldDB" id="A0A1B4FV53"/>
<reference evidence="2 3" key="1">
    <citation type="submission" date="2015-12" db="EMBL/GenBank/DDBJ databases">
        <title>Diversity of Burkholderia near neighbor genomes.</title>
        <authorList>
            <person name="Sahl J."/>
            <person name="Wagner D."/>
            <person name="Keim P."/>
        </authorList>
    </citation>
    <scope>NUCLEOTIDE SEQUENCE [LARGE SCALE GENOMIC DNA]</scope>
    <source>
        <strain evidence="2 3">BDU8</strain>
    </source>
</reference>
<dbReference type="Proteomes" id="UP000067711">
    <property type="component" value="Chromosome 2"/>
</dbReference>
<protein>
    <submittedName>
        <fullName evidence="2">Uncharacterized protein</fullName>
    </submittedName>
</protein>
<keyword evidence="1" id="KW-1133">Transmembrane helix</keyword>